<protein>
    <recommendedName>
        <fullName evidence="2">Zinc finger/thioredoxin putative domain-containing protein</fullName>
    </recommendedName>
</protein>
<name>A0A0F9M0X0_9ZZZZ</name>
<dbReference type="AlphaFoldDB" id="A0A0F9M0X0"/>
<sequence>MVECPACGLPEKFQKPVPDSENKTQCKGCKVKFFDKDRMA</sequence>
<dbReference type="EMBL" id="LAZR01011204">
    <property type="protein sequence ID" value="KKM62907.1"/>
    <property type="molecule type" value="Genomic_DNA"/>
</dbReference>
<evidence type="ECO:0000313" key="1">
    <source>
        <dbReference type="EMBL" id="KKM62907.1"/>
    </source>
</evidence>
<organism evidence="1">
    <name type="scientific">marine sediment metagenome</name>
    <dbReference type="NCBI Taxonomy" id="412755"/>
    <lineage>
        <taxon>unclassified sequences</taxon>
        <taxon>metagenomes</taxon>
        <taxon>ecological metagenomes</taxon>
    </lineage>
</organism>
<gene>
    <name evidence="1" type="ORF">LCGC14_1516900</name>
</gene>
<accession>A0A0F9M0X0</accession>
<reference evidence="1" key="1">
    <citation type="journal article" date="2015" name="Nature">
        <title>Complex archaea that bridge the gap between prokaryotes and eukaryotes.</title>
        <authorList>
            <person name="Spang A."/>
            <person name="Saw J.H."/>
            <person name="Jorgensen S.L."/>
            <person name="Zaremba-Niedzwiedzka K."/>
            <person name="Martijn J."/>
            <person name="Lind A.E."/>
            <person name="van Eijk R."/>
            <person name="Schleper C."/>
            <person name="Guy L."/>
            <person name="Ettema T.J."/>
        </authorList>
    </citation>
    <scope>NUCLEOTIDE SEQUENCE</scope>
</reference>
<proteinExistence type="predicted"/>
<evidence type="ECO:0008006" key="2">
    <source>
        <dbReference type="Google" id="ProtNLM"/>
    </source>
</evidence>
<comment type="caution">
    <text evidence="1">The sequence shown here is derived from an EMBL/GenBank/DDBJ whole genome shotgun (WGS) entry which is preliminary data.</text>
</comment>